<protein>
    <submittedName>
        <fullName evidence="2">p12 domain protein</fullName>
    </submittedName>
</protein>
<keyword evidence="1" id="KW-0472">Membrane</keyword>
<dbReference type="Proteomes" id="UP000030108">
    <property type="component" value="Unassembled WGS sequence"/>
</dbReference>
<accession>X8IZW5</accession>
<evidence type="ECO:0000256" key="1">
    <source>
        <dbReference type="SAM" id="Phobius"/>
    </source>
</evidence>
<sequence length="324" mass="36073">MSVAFPYTPFPFNVTAISPLFDLSPVASNDTNLGWVPSCTTPECVPTASWSTSAINSTLSFQFWGWDVAFDGNVKGNMSVKVIRDGVPAAWNPSEDTLYSVRGAPTDQFYLHNITLQIIDASPDAQMTIIKARVNGSSFADNYYPTDRWEVPSNDERIERIGFDLQTSEAHPESSTTYISSRAGDTLSMWFNASTFLVYGSCGPGSGLMRVSINDQQQIVNTSKPFASSDCLLFQTHGLPIFIRHLLLIENMDGRTLGINRFEFFRFIYYKERGMSERTLAVACGTAVAAIACITLVVVYVWNKAKTKLGEDGLRVNRRWFQLL</sequence>
<dbReference type="OrthoDB" id="2576334at2759"/>
<feature type="transmembrane region" description="Helical" evidence="1">
    <location>
        <begin position="280"/>
        <end position="302"/>
    </location>
</feature>
<comment type="caution">
    <text evidence="2">The sequence shown here is derived from an EMBL/GenBank/DDBJ whole genome shotgun (WGS) entry which is preliminary data.</text>
</comment>
<evidence type="ECO:0000313" key="2">
    <source>
        <dbReference type="EMBL" id="EUC54521.1"/>
    </source>
</evidence>
<evidence type="ECO:0000313" key="3">
    <source>
        <dbReference type="Proteomes" id="UP000030108"/>
    </source>
</evidence>
<keyword evidence="1" id="KW-0812">Transmembrane</keyword>
<organism evidence="2 3">
    <name type="scientific">Rhizoctonia solani AG-3 Rhs1AP</name>
    <dbReference type="NCBI Taxonomy" id="1086054"/>
    <lineage>
        <taxon>Eukaryota</taxon>
        <taxon>Fungi</taxon>
        <taxon>Dikarya</taxon>
        <taxon>Basidiomycota</taxon>
        <taxon>Agaricomycotina</taxon>
        <taxon>Agaricomycetes</taxon>
        <taxon>Cantharellales</taxon>
        <taxon>Ceratobasidiaceae</taxon>
        <taxon>Rhizoctonia</taxon>
    </lineage>
</organism>
<dbReference type="Gene3D" id="2.60.120.260">
    <property type="entry name" value="Galactose-binding domain-like"/>
    <property type="match status" value="1"/>
</dbReference>
<dbReference type="AlphaFoldDB" id="X8IZW5"/>
<gene>
    <name evidence="2" type="ORF">RSOL_055680</name>
</gene>
<reference evidence="3" key="1">
    <citation type="journal article" date="2014" name="Genome Announc.">
        <title>Draft genome sequence of the plant-pathogenic soil fungus Rhizoctonia solani anastomosis group 3 strain Rhs1AP.</title>
        <authorList>
            <person name="Cubeta M.A."/>
            <person name="Thomas E."/>
            <person name="Dean R.A."/>
            <person name="Jabaji S."/>
            <person name="Neate S.M."/>
            <person name="Tavantzis S."/>
            <person name="Toda T."/>
            <person name="Vilgalys R."/>
            <person name="Bharathan N."/>
            <person name="Fedorova-Abrams N."/>
            <person name="Pakala S.B."/>
            <person name="Pakala S.M."/>
            <person name="Zafar N."/>
            <person name="Joardar V."/>
            <person name="Losada L."/>
            <person name="Nierman W.C."/>
        </authorList>
    </citation>
    <scope>NUCLEOTIDE SEQUENCE [LARGE SCALE GENOMIC DNA]</scope>
    <source>
        <strain evidence="3">AG-3</strain>
    </source>
</reference>
<keyword evidence="1" id="KW-1133">Transmembrane helix</keyword>
<dbReference type="EMBL" id="JATN01000322">
    <property type="protein sequence ID" value="EUC54521.1"/>
    <property type="molecule type" value="Genomic_DNA"/>
</dbReference>
<name>X8IZW5_9AGAM</name>
<proteinExistence type="predicted"/>